<protein>
    <recommendedName>
        <fullName evidence="5">protein-serine/threonine phosphatase</fullName>
        <ecNumber evidence="5">3.1.3.16</ecNumber>
    </recommendedName>
</protein>
<dbReference type="HAMAP" id="MF_00198">
    <property type="entry name" value="Spermidine_synth"/>
    <property type="match status" value="1"/>
</dbReference>
<dbReference type="SMART" id="SM00332">
    <property type="entry name" value="PP2Cc"/>
    <property type="match status" value="1"/>
</dbReference>
<feature type="active site" description="Proton acceptor" evidence="14">
    <location>
        <position position="171"/>
    </location>
</feature>
<evidence type="ECO:0000256" key="6">
    <source>
        <dbReference type="ARBA" id="ARBA00022679"/>
    </source>
</evidence>
<feature type="compositionally biased region" description="Basic and acidic residues" evidence="16">
    <location>
        <begin position="682"/>
        <end position="697"/>
    </location>
</feature>
<dbReference type="GO" id="GO:0004722">
    <property type="term" value="F:protein serine/threonine phosphatase activity"/>
    <property type="evidence" value="ECO:0007669"/>
    <property type="project" value="UniProtKB-EC"/>
</dbReference>
<keyword evidence="8 15" id="KW-0378">Hydrolase</keyword>
<comment type="caution">
    <text evidence="14">Lacks conserved residue(s) required for the propagation of feature annotation.</text>
</comment>
<dbReference type="InterPro" id="IPR001932">
    <property type="entry name" value="PPM-type_phosphatase-like_dom"/>
</dbReference>
<evidence type="ECO:0000256" key="10">
    <source>
        <dbReference type="ARBA" id="ARBA00022912"/>
    </source>
</evidence>
<name>A0A2U1QFX4_ARTAN</name>
<dbReference type="PROSITE" id="PS51746">
    <property type="entry name" value="PPM_2"/>
    <property type="match status" value="1"/>
</dbReference>
<evidence type="ECO:0000259" key="17">
    <source>
        <dbReference type="PROSITE" id="PS51006"/>
    </source>
</evidence>
<dbReference type="SUPFAM" id="SSF81606">
    <property type="entry name" value="PP2C-like"/>
    <property type="match status" value="1"/>
</dbReference>
<accession>A0A2U1QFX4</accession>
<feature type="domain" description="PABS" evidence="17">
    <location>
        <begin position="36"/>
        <end position="128"/>
    </location>
</feature>
<dbReference type="GO" id="GO:0004766">
    <property type="term" value="F:spermidine synthase activity"/>
    <property type="evidence" value="ECO:0007669"/>
    <property type="project" value="TreeGrafter"/>
</dbReference>
<evidence type="ECO:0000256" key="14">
    <source>
        <dbReference type="PROSITE-ProRule" id="PRU00354"/>
    </source>
</evidence>
<dbReference type="CDD" id="cd00143">
    <property type="entry name" value="PP2Cc"/>
    <property type="match status" value="1"/>
</dbReference>
<dbReference type="PROSITE" id="PS01032">
    <property type="entry name" value="PPM_1"/>
    <property type="match status" value="1"/>
</dbReference>
<dbReference type="PANTHER" id="PTHR11558:SF47">
    <property type="entry name" value="SPERMIDINE SYNTHASE"/>
    <property type="match status" value="1"/>
</dbReference>
<keyword evidence="11" id="KW-0464">Manganese</keyword>
<feature type="compositionally biased region" description="Polar residues" evidence="16">
    <location>
        <begin position="670"/>
        <end position="681"/>
    </location>
</feature>
<evidence type="ECO:0000256" key="3">
    <source>
        <dbReference type="ARBA" id="ARBA00006702"/>
    </source>
</evidence>
<dbReference type="InterPro" id="IPR029063">
    <property type="entry name" value="SAM-dependent_MTases_sf"/>
</dbReference>
<evidence type="ECO:0000256" key="4">
    <source>
        <dbReference type="ARBA" id="ARBA00007867"/>
    </source>
</evidence>
<gene>
    <name evidence="19" type="ORF">CTI12_AA004620</name>
</gene>
<dbReference type="PANTHER" id="PTHR11558">
    <property type="entry name" value="SPERMIDINE/SPERMINE SYNTHASE"/>
    <property type="match status" value="1"/>
</dbReference>
<dbReference type="AlphaFoldDB" id="A0A2U1QFX4"/>
<keyword evidence="7" id="KW-0479">Metal-binding</keyword>
<dbReference type="Gene3D" id="3.40.50.150">
    <property type="entry name" value="Vaccinia Virus protein VP39"/>
    <property type="match status" value="2"/>
</dbReference>
<evidence type="ECO:0000256" key="2">
    <source>
        <dbReference type="ARBA" id="ARBA00001946"/>
    </source>
</evidence>
<evidence type="ECO:0000256" key="11">
    <source>
        <dbReference type="ARBA" id="ARBA00023211"/>
    </source>
</evidence>
<evidence type="ECO:0000256" key="15">
    <source>
        <dbReference type="RuleBase" id="RU003465"/>
    </source>
</evidence>
<organism evidence="19 20">
    <name type="scientific">Artemisia annua</name>
    <name type="common">Sweet wormwood</name>
    <dbReference type="NCBI Taxonomy" id="35608"/>
    <lineage>
        <taxon>Eukaryota</taxon>
        <taxon>Viridiplantae</taxon>
        <taxon>Streptophyta</taxon>
        <taxon>Embryophyta</taxon>
        <taxon>Tracheophyta</taxon>
        <taxon>Spermatophyta</taxon>
        <taxon>Magnoliopsida</taxon>
        <taxon>eudicotyledons</taxon>
        <taxon>Gunneridae</taxon>
        <taxon>Pentapetalae</taxon>
        <taxon>asterids</taxon>
        <taxon>campanulids</taxon>
        <taxon>Asterales</taxon>
        <taxon>Asteraceae</taxon>
        <taxon>Asteroideae</taxon>
        <taxon>Anthemideae</taxon>
        <taxon>Artemisiinae</taxon>
        <taxon>Artemisia</taxon>
    </lineage>
</organism>
<evidence type="ECO:0000256" key="1">
    <source>
        <dbReference type="ARBA" id="ARBA00001936"/>
    </source>
</evidence>
<evidence type="ECO:0000256" key="9">
    <source>
        <dbReference type="ARBA" id="ARBA00022842"/>
    </source>
</evidence>
<keyword evidence="14" id="KW-0620">Polyamine biosynthesis</keyword>
<reference evidence="19 20" key="1">
    <citation type="journal article" date="2018" name="Mol. Plant">
        <title>The genome of Artemisia annua provides insight into the evolution of Asteraceae family and artemisinin biosynthesis.</title>
        <authorList>
            <person name="Shen Q."/>
            <person name="Zhang L."/>
            <person name="Liao Z."/>
            <person name="Wang S."/>
            <person name="Yan T."/>
            <person name="Shi P."/>
            <person name="Liu M."/>
            <person name="Fu X."/>
            <person name="Pan Q."/>
            <person name="Wang Y."/>
            <person name="Lv Z."/>
            <person name="Lu X."/>
            <person name="Zhang F."/>
            <person name="Jiang W."/>
            <person name="Ma Y."/>
            <person name="Chen M."/>
            <person name="Hao X."/>
            <person name="Li L."/>
            <person name="Tang Y."/>
            <person name="Lv G."/>
            <person name="Zhou Y."/>
            <person name="Sun X."/>
            <person name="Brodelius P.E."/>
            <person name="Rose J.K.C."/>
            <person name="Tang K."/>
        </authorList>
    </citation>
    <scope>NUCLEOTIDE SEQUENCE [LARGE SCALE GENOMIC DNA]</scope>
    <source>
        <strain evidence="20">cv. Huhao1</strain>
        <tissue evidence="19">Leaf</tissue>
    </source>
</reference>
<keyword evidence="6 14" id="KW-0808">Transferase</keyword>
<dbReference type="STRING" id="35608.A0A2U1QFX4"/>
<comment type="similarity">
    <text evidence="4">Belongs to the spermidine/spermine synthase family.</text>
</comment>
<dbReference type="InterPro" id="IPR001045">
    <property type="entry name" value="Spermi_synthase"/>
</dbReference>
<evidence type="ECO:0000256" key="8">
    <source>
        <dbReference type="ARBA" id="ARBA00022801"/>
    </source>
</evidence>
<dbReference type="GO" id="GO:0046872">
    <property type="term" value="F:metal ion binding"/>
    <property type="evidence" value="ECO:0007669"/>
    <property type="project" value="UniProtKB-KW"/>
</dbReference>
<dbReference type="GO" id="GO:0008295">
    <property type="term" value="P:spermidine biosynthetic process"/>
    <property type="evidence" value="ECO:0007669"/>
    <property type="project" value="TreeGrafter"/>
</dbReference>
<feature type="domain" description="PPM-type phosphatase" evidence="18">
    <location>
        <begin position="416"/>
        <end position="662"/>
    </location>
</feature>
<feature type="domain" description="PABS" evidence="17">
    <location>
        <begin position="129"/>
        <end position="252"/>
    </location>
</feature>
<dbReference type="CDD" id="cd02440">
    <property type="entry name" value="AdoMet_MTases"/>
    <property type="match status" value="1"/>
</dbReference>
<dbReference type="Gene3D" id="2.30.140.10">
    <property type="entry name" value="Spermidine synthase, tetramerisation domain"/>
    <property type="match status" value="1"/>
</dbReference>
<comment type="cofactor">
    <cofactor evidence="2">
        <name>Mg(2+)</name>
        <dbReference type="ChEBI" id="CHEBI:18420"/>
    </cofactor>
</comment>
<dbReference type="InterPro" id="IPR035246">
    <property type="entry name" value="Spermidine_synt_N"/>
</dbReference>
<keyword evidence="10 15" id="KW-0904">Protein phosphatase</keyword>
<comment type="catalytic activity">
    <reaction evidence="12">
        <text>O-phospho-L-seryl-[protein] + H2O = L-seryl-[protein] + phosphate</text>
        <dbReference type="Rhea" id="RHEA:20629"/>
        <dbReference type="Rhea" id="RHEA-COMP:9863"/>
        <dbReference type="Rhea" id="RHEA-COMP:11604"/>
        <dbReference type="ChEBI" id="CHEBI:15377"/>
        <dbReference type="ChEBI" id="CHEBI:29999"/>
        <dbReference type="ChEBI" id="CHEBI:43474"/>
        <dbReference type="ChEBI" id="CHEBI:83421"/>
        <dbReference type="EC" id="3.1.3.16"/>
    </reaction>
</comment>
<dbReference type="InterPro" id="IPR000222">
    <property type="entry name" value="PP2C_BS"/>
</dbReference>
<dbReference type="PROSITE" id="PS51006">
    <property type="entry name" value="PABS_2"/>
    <property type="match status" value="2"/>
</dbReference>
<sequence>MDQNENDETIPPCCLKARAYLTDAALEAKCHATVVSGWLSEHDTLSDESGKKVYFNNPMWPGEAHSLEVNNILFKERSKFQEILVFESATYGKALVLDGILQMTERDEFVYQEMITHLPLCSIKSPKNVSKKFFPELAVGFEDPRVHLHVQDALEFIKHVPKGKYDVVIVDSSDPIGPAQQLVEKPFFEMIGSALRPGGVLCNMAESMWLHTHLINDMISACRDVFKGSVHYAWASVPTYPSGVIGFILCSMEGQSVDFRNPVNPIEELQGALEHQKVPKFYNSQFNNLGKSHITNLQKRSRCCGYAPMNRLDVDVLFWVIAVEYIGSSYFRTVILRAVHIFKLPERRVHFATSNRSLKTIPVTLLYIQNNPTVTKMMMDTDANTSRGLMTITSLEKKDGGCYASGGWKSEDGKVNCGISSFRGKRATMEDCFDVKTFKIDGKTVYLFGIFDGHGGSRAAEYLKQNLFKNLILHPKFMTDTKMAISETYKQTDSDFLESEKDNPRDDGSTASAAVLVGNHLYVANVGDSRTVISKAGKAVPLSEDHKPNRSDERERIENAGGVVMWAGTWRVGGVLAMSRAFGNRNLKPFVVADPDIQEQELGEEFELLVLASDGLWDVVSNDEAVSIAQSEEEPEAAAKKLIETAFSNGSADNITCIVVNLYHDSITQPKPESSTATETETQCHSETKLKSELMDK</sequence>
<comment type="cofactor">
    <cofactor evidence="1">
        <name>Mn(2+)</name>
        <dbReference type="ChEBI" id="CHEBI:29035"/>
    </cofactor>
</comment>
<dbReference type="GO" id="GO:0005829">
    <property type="term" value="C:cytosol"/>
    <property type="evidence" value="ECO:0007669"/>
    <property type="project" value="TreeGrafter"/>
</dbReference>
<evidence type="ECO:0000256" key="12">
    <source>
        <dbReference type="ARBA" id="ARBA00047761"/>
    </source>
</evidence>
<evidence type="ECO:0000256" key="7">
    <source>
        <dbReference type="ARBA" id="ARBA00022723"/>
    </source>
</evidence>
<dbReference type="EMBL" id="PKPP01000153">
    <property type="protein sequence ID" value="PWA96904.1"/>
    <property type="molecule type" value="Genomic_DNA"/>
</dbReference>
<dbReference type="InterPro" id="IPR030374">
    <property type="entry name" value="PABS"/>
</dbReference>
<evidence type="ECO:0000256" key="13">
    <source>
        <dbReference type="ARBA" id="ARBA00048336"/>
    </source>
</evidence>
<evidence type="ECO:0000256" key="5">
    <source>
        <dbReference type="ARBA" id="ARBA00013081"/>
    </source>
</evidence>
<feature type="region of interest" description="Disordered" evidence="16">
    <location>
        <begin position="670"/>
        <end position="697"/>
    </location>
</feature>
<dbReference type="FunFam" id="3.60.40.10:FF:000027">
    <property type="entry name" value="Probable protein phosphatase 2C 76"/>
    <property type="match status" value="1"/>
</dbReference>
<dbReference type="EC" id="3.1.3.16" evidence="5"/>
<dbReference type="Proteomes" id="UP000245207">
    <property type="component" value="Unassembled WGS sequence"/>
</dbReference>
<dbReference type="FunFam" id="2.30.140.10:FF:000003">
    <property type="entry name" value="Spermidine synthase 1"/>
    <property type="match status" value="1"/>
</dbReference>
<evidence type="ECO:0000256" key="16">
    <source>
        <dbReference type="SAM" id="MobiDB-lite"/>
    </source>
</evidence>
<keyword evidence="9" id="KW-0460">Magnesium</keyword>
<dbReference type="InterPro" id="IPR037163">
    <property type="entry name" value="Spermidine_synt_N_sf"/>
</dbReference>
<comment type="caution">
    <text evidence="19">The sequence shown here is derived from an EMBL/GenBank/DDBJ whole genome shotgun (WGS) entry which is preliminary data.</text>
</comment>
<dbReference type="Pfam" id="PF17284">
    <property type="entry name" value="Spermine_synt_N"/>
    <property type="match status" value="1"/>
</dbReference>
<evidence type="ECO:0000259" key="18">
    <source>
        <dbReference type="PROSITE" id="PS51746"/>
    </source>
</evidence>
<dbReference type="Pfam" id="PF01564">
    <property type="entry name" value="Spermine_synth"/>
    <property type="match status" value="1"/>
</dbReference>
<evidence type="ECO:0000313" key="20">
    <source>
        <dbReference type="Proteomes" id="UP000245207"/>
    </source>
</evidence>
<dbReference type="SMART" id="SM00331">
    <property type="entry name" value="PP2C_SIG"/>
    <property type="match status" value="1"/>
</dbReference>
<comment type="catalytic activity">
    <reaction evidence="13">
        <text>O-phospho-L-threonyl-[protein] + H2O = L-threonyl-[protein] + phosphate</text>
        <dbReference type="Rhea" id="RHEA:47004"/>
        <dbReference type="Rhea" id="RHEA-COMP:11060"/>
        <dbReference type="Rhea" id="RHEA-COMP:11605"/>
        <dbReference type="ChEBI" id="CHEBI:15377"/>
        <dbReference type="ChEBI" id="CHEBI:30013"/>
        <dbReference type="ChEBI" id="CHEBI:43474"/>
        <dbReference type="ChEBI" id="CHEBI:61977"/>
        <dbReference type="EC" id="3.1.3.16"/>
    </reaction>
</comment>
<evidence type="ECO:0000313" key="19">
    <source>
        <dbReference type="EMBL" id="PWA96904.1"/>
    </source>
</evidence>
<proteinExistence type="inferred from homology"/>
<keyword evidence="20" id="KW-1185">Reference proteome</keyword>
<dbReference type="InterPro" id="IPR036457">
    <property type="entry name" value="PPM-type-like_dom_sf"/>
</dbReference>
<dbReference type="SUPFAM" id="SSF53335">
    <property type="entry name" value="S-adenosyl-L-methionine-dependent methyltransferases"/>
    <property type="match status" value="1"/>
</dbReference>
<dbReference type="Gene3D" id="3.60.40.10">
    <property type="entry name" value="PPM-type phosphatase domain"/>
    <property type="match status" value="1"/>
</dbReference>
<dbReference type="Pfam" id="PF00481">
    <property type="entry name" value="PP2C"/>
    <property type="match status" value="1"/>
</dbReference>
<dbReference type="OrthoDB" id="38125at2759"/>
<comment type="similarity">
    <text evidence="3 15">Belongs to the PP2C family.</text>
</comment>